<organism evidence="1 2">
    <name type="scientific">Ustilaginoidea virens</name>
    <name type="common">Rice false smut fungus</name>
    <name type="synonym">Villosiclava virens</name>
    <dbReference type="NCBI Taxonomy" id="1159556"/>
    <lineage>
        <taxon>Eukaryota</taxon>
        <taxon>Fungi</taxon>
        <taxon>Dikarya</taxon>
        <taxon>Ascomycota</taxon>
        <taxon>Pezizomycotina</taxon>
        <taxon>Sordariomycetes</taxon>
        <taxon>Hypocreomycetidae</taxon>
        <taxon>Hypocreales</taxon>
        <taxon>Clavicipitaceae</taxon>
        <taxon>Ustilaginoidea</taxon>
    </lineage>
</organism>
<evidence type="ECO:0008006" key="3">
    <source>
        <dbReference type="Google" id="ProtNLM"/>
    </source>
</evidence>
<dbReference type="InterPro" id="IPR011009">
    <property type="entry name" value="Kinase-like_dom_sf"/>
</dbReference>
<reference evidence="1" key="1">
    <citation type="submission" date="2020-03" db="EMBL/GenBank/DDBJ databases">
        <title>A mixture of massive structural variations and highly conserved coding sequences in Ustilaginoidea virens genome.</title>
        <authorList>
            <person name="Zhang K."/>
            <person name="Zhao Z."/>
            <person name="Zhang Z."/>
            <person name="Li Y."/>
            <person name="Hsiang T."/>
            <person name="Sun W."/>
        </authorList>
    </citation>
    <scope>NUCLEOTIDE SEQUENCE</scope>
    <source>
        <strain evidence="1">UV-8b</strain>
    </source>
</reference>
<protein>
    <recommendedName>
        <fullName evidence="3">Protein kinase domain-containing protein</fullName>
    </recommendedName>
</protein>
<dbReference type="RefSeq" id="XP_043001091.1">
    <property type="nucleotide sequence ID" value="XM_043145156.1"/>
</dbReference>
<name>A0A8E5MK96_USTVR</name>
<dbReference type="GeneID" id="66068436"/>
<gene>
    <name evidence="1" type="ORF">UV8b_07659</name>
</gene>
<dbReference type="OrthoDB" id="2942798at2759"/>
<evidence type="ECO:0000313" key="2">
    <source>
        <dbReference type="Proteomes" id="UP000027002"/>
    </source>
</evidence>
<dbReference type="AlphaFoldDB" id="A0A8E5MK96"/>
<dbReference type="KEGG" id="uvi:66068436"/>
<dbReference type="SUPFAM" id="SSF56112">
    <property type="entry name" value="Protein kinase-like (PK-like)"/>
    <property type="match status" value="1"/>
</dbReference>
<dbReference type="Proteomes" id="UP000027002">
    <property type="component" value="Chromosome 6"/>
</dbReference>
<evidence type="ECO:0000313" key="1">
    <source>
        <dbReference type="EMBL" id="QUC23418.1"/>
    </source>
</evidence>
<proteinExistence type="predicted"/>
<sequence>MTEACALSSLVSRISSEKQWKFQTPHQRHKGPFKSVAKQPVLPSEKINFRFRTRLIYATATKASFDFPNVLHLQICPSIIDRMIDRLLDLLLTSWRDRVGRYFPEWNLPPCLILKMCKKNWDKEFEVEKSTYKALEIIQGTRIPNFYGELKYNGKKAILISDIGGVCLGDPAGAVLEIPDFLDLMKEALTDLGRFHIQPDDIKLNNFRLVNGRIMVIDFEMVLDKFDTNEDCAREILGLTYWLGRQYEGRQSCHLADGLITQVK</sequence>
<keyword evidence="2" id="KW-1185">Reference proteome</keyword>
<dbReference type="EMBL" id="CP072758">
    <property type="protein sequence ID" value="QUC23418.1"/>
    <property type="molecule type" value="Genomic_DNA"/>
</dbReference>
<accession>A0A8E5MK96</accession>